<dbReference type="SMART" id="SM00479">
    <property type="entry name" value="EXOIII"/>
    <property type="match status" value="1"/>
</dbReference>
<dbReference type="InterPro" id="IPR013520">
    <property type="entry name" value="Ribonucl_H"/>
</dbReference>
<dbReference type="GO" id="GO:0045004">
    <property type="term" value="P:DNA replication proofreading"/>
    <property type="evidence" value="ECO:0007669"/>
    <property type="project" value="TreeGrafter"/>
</dbReference>
<evidence type="ECO:0000259" key="3">
    <source>
        <dbReference type="SMART" id="SM00479"/>
    </source>
</evidence>
<accession>A0A315ERE1</accession>
<proteinExistence type="predicted"/>
<evidence type="ECO:0000313" key="4">
    <source>
        <dbReference type="EMBL" id="PUE60470.1"/>
    </source>
</evidence>
<dbReference type="InterPro" id="IPR036397">
    <property type="entry name" value="RNaseH_sf"/>
</dbReference>
<dbReference type="InterPro" id="IPR012337">
    <property type="entry name" value="RNaseH-like_sf"/>
</dbReference>
<dbReference type="Pfam" id="PF00929">
    <property type="entry name" value="RNase_T"/>
    <property type="match status" value="1"/>
</dbReference>
<reference evidence="4 5" key="1">
    <citation type="submission" date="2017-04" db="EMBL/GenBank/DDBJ databases">
        <title>Unexpected and diverse lifestyles within the genus Limnohabitans.</title>
        <authorList>
            <person name="Kasalicky V."/>
            <person name="Mehrshad M."/>
            <person name="Andrei S.-A."/>
            <person name="Salcher M."/>
            <person name="Kratochvilova H."/>
            <person name="Simek K."/>
            <person name="Ghai R."/>
        </authorList>
    </citation>
    <scope>NUCLEOTIDE SEQUENCE [LARGE SCALE GENOMIC DNA]</scope>
    <source>
        <strain evidence="4 5">MWH-C5</strain>
    </source>
</reference>
<dbReference type="GO" id="GO:0005829">
    <property type="term" value="C:cytosol"/>
    <property type="evidence" value="ECO:0007669"/>
    <property type="project" value="TreeGrafter"/>
</dbReference>
<evidence type="ECO:0000256" key="2">
    <source>
        <dbReference type="ARBA" id="ARBA00026073"/>
    </source>
</evidence>
<sequence>MTQDIEQLAQQLEQHPDYRVLRRLVPGRVFNTPAPGQKLSKGIVLDTETTGFDVATDRVIELGMLAFEFDAVTGVVYRVSEVFDELEDPGFAIPPASIAVHHITDEMVQGQRIDDARVAEFLKNADVVIAHNAAFDRPFVEARWPLFEQLNWACSIKDIDWREEGFGSAKLEYLLSTQGYFYEAHRAEADCWALLELLNQVLPQSQQTALLAVLLTLNKPQQKVYAINSPFETKDKLKARNYRWSAELRCWSRVVAGDAEMKQELEWLKHHVYAGRSARVELETTGGKVRYSNRLGNKEVVTL</sequence>
<organism evidence="4 5">
    <name type="scientific">Limnohabitans curvus</name>
    <dbReference type="NCBI Taxonomy" id="323423"/>
    <lineage>
        <taxon>Bacteria</taxon>
        <taxon>Pseudomonadati</taxon>
        <taxon>Pseudomonadota</taxon>
        <taxon>Betaproteobacteria</taxon>
        <taxon>Burkholderiales</taxon>
        <taxon>Comamonadaceae</taxon>
        <taxon>Limnohabitans</taxon>
    </lineage>
</organism>
<gene>
    <name evidence="4" type="ORF">B9Z44_13365</name>
</gene>
<dbReference type="GO" id="GO:0008408">
    <property type="term" value="F:3'-5' exonuclease activity"/>
    <property type="evidence" value="ECO:0007669"/>
    <property type="project" value="TreeGrafter"/>
</dbReference>
<dbReference type="FunFam" id="3.30.420.10:FF:000045">
    <property type="entry name" value="3'-5' exonuclease DinG"/>
    <property type="match status" value="1"/>
</dbReference>
<dbReference type="EMBL" id="NESP01000001">
    <property type="protein sequence ID" value="PUE60470.1"/>
    <property type="molecule type" value="Genomic_DNA"/>
</dbReference>
<dbReference type="Proteomes" id="UP000251341">
    <property type="component" value="Unassembled WGS sequence"/>
</dbReference>
<dbReference type="GO" id="GO:0003676">
    <property type="term" value="F:nucleic acid binding"/>
    <property type="evidence" value="ECO:0007669"/>
    <property type="project" value="InterPro"/>
</dbReference>
<keyword evidence="5" id="KW-1185">Reference proteome</keyword>
<dbReference type="PANTHER" id="PTHR30231">
    <property type="entry name" value="DNA POLYMERASE III SUBUNIT EPSILON"/>
    <property type="match status" value="1"/>
</dbReference>
<name>A0A315ERE1_9BURK</name>
<dbReference type="PANTHER" id="PTHR30231:SF37">
    <property type="entry name" value="EXODEOXYRIBONUCLEASE 10"/>
    <property type="match status" value="1"/>
</dbReference>
<evidence type="ECO:0000256" key="1">
    <source>
        <dbReference type="ARBA" id="ARBA00025483"/>
    </source>
</evidence>
<protein>
    <submittedName>
        <fullName evidence="4">DNA polymerase III subunit epsilon</fullName>
    </submittedName>
</protein>
<dbReference type="Gene3D" id="3.30.420.10">
    <property type="entry name" value="Ribonuclease H-like superfamily/Ribonuclease H"/>
    <property type="match status" value="1"/>
</dbReference>
<comment type="subunit">
    <text evidence="2">DNA polymerase III contains a core (composed of alpha, epsilon and theta chains) that associates with a tau subunit. This core dimerizes to form the POLIII' complex. PolIII' associates with the gamma complex (composed of gamma, delta, delta', psi and chi chains) and with the beta chain to form the complete DNA polymerase III complex.</text>
</comment>
<dbReference type="RefSeq" id="WP_108360061.1">
    <property type="nucleotide sequence ID" value="NZ_NESP01000001.1"/>
</dbReference>
<dbReference type="NCBIfam" id="NF006615">
    <property type="entry name" value="PRK09182.1"/>
    <property type="match status" value="1"/>
</dbReference>
<feature type="domain" description="Exonuclease" evidence="3">
    <location>
        <begin position="41"/>
        <end position="207"/>
    </location>
</feature>
<comment type="caution">
    <text evidence="4">The sequence shown here is derived from an EMBL/GenBank/DDBJ whole genome shotgun (WGS) entry which is preliminary data.</text>
</comment>
<dbReference type="CDD" id="cd06127">
    <property type="entry name" value="DEDDh"/>
    <property type="match status" value="1"/>
</dbReference>
<dbReference type="SUPFAM" id="SSF53098">
    <property type="entry name" value="Ribonuclease H-like"/>
    <property type="match status" value="1"/>
</dbReference>
<evidence type="ECO:0000313" key="5">
    <source>
        <dbReference type="Proteomes" id="UP000251341"/>
    </source>
</evidence>
<dbReference type="AlphaFoldDB" id="A0A315ERE1"/>
<comment type="function">
    <text evidence="1">DNA polymerase III is a complex, multichain enzyme responsible for most of the replicative synthesis in bacteria. The epsilon subunit contain the editing function and is a proofreading 3'-5' exonuclease.</text>
</comment>